<keyword evidence="1" id="KW-1185">Reference proteome</keyword>
<dbReference type="WBParaSite" id="PSAMB.scaffold466size50218.g5979.t1">
    <property type="protein sequence ID" value="PSAMB.scaffold466size50218.g5979.t1"/>
    <property type="gene ID" value="PSAMB.scaffold466size50218.g5979"/>
</dbReference>
<sequence length="124" mass="13432">MDDLGGSLGGVGTHVLRNLAWIAGSLLEGFTIETQTTYAGCLAALKMDDLGGKSSRRQYSRLTVPGVDSRFSPGRDYNRNTNVLRGLLGGVENGRLRRQIFAASVLTSYGTRRGQQVLSWKGLQ</sequence>
<dbReference type="Proteomes" id="UP000887566">
    <property type="component" value="Unplaced"/>
</dbReference>
<accession>A0A914WRU0</accession>
<name>A0A914WRU0_9BILA</name>
<evidence type="ECO:0000313" key="1">
    <source>
        <dbReference type="Proteomes" id="UP000887566"/>
    </source>
</evidence>
<protein>
    <submittedName>
        <fullName evidence="2">Uncharacterized protein</fullName>
    </submittedName>
</protein>
<evidence type="ECO:0000313" key="2">
    <source>
        <dbReference type="WBParaSite" id="PSAMB.scaffold466size50218.g5979.t1"/>
    </source>
</evidence>
<proteinExistence type="predicted"/>
<reference evidence="2" key="1">
    <citation type="submission" date="2022-11" db="UniProtKB">
        <authorList>
            <consortium name="WormBaseParasite"/>
        </authorList>
    </citation>
    <scope>IDENTIFICATION</scope>
</reference>
<dbReference type="AlphaFoldDB" id="A0A914WRU0"/>
<organism evidence="1 2">
    <name type="scientific">Plectus sambesii</name>
    <dbReference type="NCBI Taxonomy" id="2011161"/>
    <lineage>
        <taxon>Eukaryota</taxon>
        <taxon>Metazoa</taxon>
        <taxon>Ecdysozoa</taxon>
        <taxon>Nematoda</taxon>
        <taxon>Chromadorea</taxon>
        <taxon>Plectida</taxon>
        <taxon>Plectina</taxon>
        <taxon>Plectoidea</taxon>
        <taxon>Plectidae</taxon>
        <taxon>Plectus</taxon>
    </lineage>
</organism>